<dbReference type="EMBL" id="ML122412">
    <property type="protein sequence ID" value="RPD52148.1"/>
    <property type="molecule type" value="Genomic_DNA"/>
</dbReference>
<feature type="compositionally biased region" description="Acidic residues" evidence="1">
    <location>
        <begin position="234"/>
        <end position="256"/>
    </location>
</feature>
<evidence type="ECO:0000313" key="3">
    <source>
        <dbReference type="Proteomes" id="UP000313359"/>
    </source>
</evidence>
<reference evidence="2" key="1">
    <citation type="journal article" date="2018" name="Genome Biol. Evol.">
        <title>Genomics and development of Lentinus tigrinus, a white-rot wood-decaying mushroom with dimorphic fruiting bodies.</title>
        <authorList>
            <person name="Wu B."/>
            <person name="Xu Z."/>
            <person name="Knudson A."/>
            <person name="Carlson A."/>
            <person name="Chen N."/>
            <person name="Kovaka S."/>
            <person name="LaButti K."/>
            <person name="Lipzen A."/>
            <person name="Pennachio C."/>
            <person name="Riley R."/>
            <person name="Schakwitz W."/>
            <person name="Umezawa K."/>
            <person name="Ohm R.A."/>
            <person name="Grigoriev I.V."/>
            <person name="Nagy L.G."/>
            <person name="Gibbons J."/>
            <person name="Hibbett D."/>
        </authorList>
    </citation>
    <scope>NUCLEOTIDE SEQUENCE [LARGE SCALE GENOMIC DNA]</scope>
    <source>
        <strain evidence="2">ALCF2SS1-6</strain>
    </source>
</reference>
<organism evidence="2 3">
    <name type="scientific">Lentinus tigrinus ALCF2SS1-6</name>
    <dbReference type="NCBI Taxonomy" id="1328759"/>
    <lineage>
        <taxon>Eukaryota</taxon>
        <taxon>Fungi</taxon>
        <taxon>Dikarya</taxon>
        <taxon>Basidiomycota</taxon>
        <taxon>Agaricomycotina</taxon>
        <taxon>Agaricomycetes</taxon>
        <taxon>Polyporales</taxon>
        <taxon>Polyporaceae</taxon>
        <taxon>Lentinus</taxon>
    </lineage>
</organism>
<sequence length="276" mass="30112">MQAASDKKAATPRGGDRNTSNGDQASVARSTDKGGRNFERKFIPLHRHPAAAAMTRTYTAKVATGSRKSSPAPGPSDTDTKASSSKLSDIRARLHALINAKVFERSKGKLKKMGWTTRGYRRIVVKGGIVLRGWPRGEDGILFQNLSDVKGGKAAIKRLTNAWETGELRFEDATEDEVDLARRCPAAILPGDPPELPAPQCFGPFVRNDIGLTRDPTKKKQKMGPKTPKIVPYESDDNTDPEEIESGSESDSEIEEAVWSSDVEHAHVSDIEDFDA</sequence>
<dbReference type="STRING" id="1328759.A0A5C2RKJ7"/>
<dbReference type="AlphaFoldDB" id="A0A5C2RKJ7"/>
<feature type="region of interest" description="Disordered" evidence="1">
    <location>
        <begin position="1"/>
        <end position="86"/>
    </location>
</feature>
<name>A0A5C2RKJ7_9APHY</name>
<feature type="compositionally biased region" description="Basic and acidic residues" evidence="1">
    <location>
        <begin position="30"/>
        <end position="42"/>
    </location>
</feature>
<keyword evidence="3" id="KW-1185">Reference proteome</keyword>
<dbReference type="OrthoDB" id="2755983at2759"/>
<evidence type="ECO:0000313" key="2">
    <source>
        <dbReference type="EMBL" id="RPD52148.1"/>
    </source>
</evidence>
<protein>
    <submittedName>
        <fullName evidence="2">Uncharacterized protein</fullName>
    </submittedName>
</protein>
<gene>
    <name evidence="2" type="ORF">L227DRAFT_618048</name>
</gene>
<proteinExistence type="predicted"/>
<evidence type="ECO:0000256" key="1">
    <source>
        <dbReference type="SAM" id="MobiDB-lite"/>
    </source>
</evidence>
<feature type="region of interest" description="Disordered" evidence="1">
    <location>
        <begin position="212"/>
        <end position="276"/>
    </location>
</feature>
<accession>A0A5C2RKJ7</accession>
<feature type="compositionally biased region" description="Polar residues" evidence="1">
    <location>
        <begin position="17"/>
        <end position="29"/>
    </location>
</feature>
<dbReference type="Proteomes" id="UP000313359">
    <property type="component" value="Unassembled WGS sequence"/>
</dbReference>